<reference evidence="1" key="1">
    <citation type="submission" date="2021-01" db="EMBL/GenBank/DDBJ databases">
        <authorList>
            <person name="Sun Q."/>
        </authorList>
    </citation>
    <scope>NUCLEOTIDE SEQUENCE</scope>
    <source>
        <strain evidence="1">YIM B02566</strain>
    </source>
</reference>
<proteinExistence type="predicted"/>
<name>A0ACC5R0X5_9HYPH</name>
<comment type="caution">
    <text evidence="1">The sequence shown here is derived from an EMBL/GenBank/DDBJ whole genome shotgun (WGS) entry which is preliminary data.</text>
</comment>
<dbReference type="Proteomes" id="UP000616151">
    <property type="component" value="Unassembled WGS sequence"/>
</dbReference>
<keyword evidence="2" id="KW-1185">Reference proteome</keyword>
<evidence type="ECO:0000313" key="1">
    <source>
        <dbReference type="EMBL" id="MBK1866293.1"/>
    </source>
</evidence>
<organism evidence="1 2">
    <name type="scientific">Taklimakanibacter albus</name>
    <dbReference type="NCBI Taxonomy" id="2800327"/>
    <lineage>
        <taxon>Bacteria</taxon>
        <taxon>Pseudomonadati</taxon>
        <taxon>Pseudomonadota</taxon>
        <taxon>Alphaproteobacteria</taxon>
        <taxon>Hyphomicrobiales</taxon>
        <taxon>Aestuariivirgaceae</taxon>
        <taxon>Taklimakanibacter</taxon>
    </lineage>
</organism>
<evidence type="ECO:0000313" key="2">
    <source>
        <dbReference type="Proteomes" id="UP000616151"/>
    </source>
</evidence>
<protein>
    <submittedName>
        <fullName evidence="1">Ectoine/hydroxyectoine ABC transporter permease subunit EhuC</fullName>
    </submittedName>
</protein>
<dbReference type="EMBL" id="JAENHL010000006">
    <property type="protein sequence ID" value="MBK1866293.1"/>
    <property type="molecule type" value="Genomic_DNA"/>
</dbReference>
<sequence>MDLNQLLALDVLPQLLKGAAVTLKLTLITAVLAFVLSFVVGFLRLAPNVWVRRVTTAYVEILRGTSAIVQLFYLFFILPAFGISLPPTTTAVLGLGLNLSAYGSEIVRAGILAIGKGQHEGAAALGLTRVQTYRLVILPQALVAMLPSFGNLLIELVKATSLVSLITITELTFSGRQMVVTTGKTMEIWTLVLILYFVMAYPLTWIVRGAERYAARYR</sequence>
<accession>A0ACC5R0X5</accession>
<gene>
    <name evidence="1" type="primary">ehuC</name>
    <name evidence="1" type="ORF">JHL16_08000</name>
</gene>